<feature type="compositionally biased region" description="Basic and acidic residues" evidence="1">
    <location>
        <begin position="199"/>
        <end position="210"/>
    </location>
</feature>
<feature type="compositionally biased region" description="Low complexity" evidence="1">
    <location>
        <begin position="241"/>
        <end position="252"/>
    </location>
</feature>
<keyword evidence="3" id="KW-1185">Reference proteome</keyword>
<evidence type="ECO:0000256" key="1">
    <source>
        <dbReference type="SAM" id="MobiDB-lite"/>
    </source>
</evidence>
<protein>
    <submittedName>
        <fullName evidence="2">Transcriptional regulator, AbiEi antitoxin, Type IV TA system</fullName>
    </submittedName>
</protein>
<proteinExistence type="predicted"/>
<evidence type="ECO:0000313" key="2">
    <source>
        <dbReference type="EMBL" id="SDS29346.1"/>
    </source>
</evidence>
<dbReference type="STRING" id="546871.SAMN04488543_1451"/>
<dbReference type="EMBL" id="LT629749">
    <property type="protein sequence ID" value="SDS29346.1"/>
    <property type="molecule type" value="Genomic_DNA"/>
</dbReference>
<sequence length="269" mass="28577">MPGAPSSTDLLACGPQRLRTWSAGGAPEPLLRPALRDRGYTAAEVERLLREGRLVRLRRGAYAWPGGEQSPEQAHALLVAAGWAQLRAPGTVSHVSAAALHGLPVWAGQLQRVHLTRPRTGGGKARTLLRVHASELPATDIVVVDGMATTSLARTVANLGRSLPLSRRSPPRPRPTRAGRGAGALPWLAGRGPGPARGEVGRRPQRERRGVGQPGPPPRSRPAGSGPAVRGARRRGPVPGPVRLRLAGARGPRGVRRPRQVRPPARPRR</sequence>
<feature type="compositionally biased region" description="Basic residues" evidence="1">
    <location>
        <begin position="253"/>
        <end position="269"/>
    </location>
</feature>
<feature type="region of interest" description="Disordered" evidence="1">
    <location>
        <begin position="163"/>
        <end position="269"/>
    </location>
</feature>
<dbReference type="AlphaFoldDB" id="A0A1H1R163"/>
<evidence type="ECO:0000313" key="3">
    <source>
        <dbReference type="Proteomes" id="UP000199092"/>
    </source>
</evidence>
<reference evidence="2 3" key="1">
    <citation type="submission" date="2016-10" db="EMBL/GenBank/DDBJ databases">
        <authorList>
            <person name="de Groot N.N."/>
        </authorList>
    </citation>
    <scope>NUCLEOTIDE SEQUENCE [LARGE SCALE GENOMIC DNA]</scope>
    <source>
        <strain evidence="2 3">DSM 21741</strain>
    </source>
</reference>
<name>A0A1H1R163_9ACTN</name>
<gene>
    <name evidence="2" type="ORF">SAMN04488543_1451</name>
</gene>
<dbReference type="Proteomes" id="UP000199092">
    <property type="component" value="Chromosome I"/>
</dbReference>
<accession>A0A1H1R163</accession>
<organism evidence="2 3">
    <name type="scientific">Friedmanniella luteola</name>
    <dbReference type="NCBI Taxonomy" id="546871"/>
    <lineage>
        <taxon>Bacteria</taxon>
        <taxon>Bacillati</taxon>
        <taxon>Actinomycetota</taxon>
        <taxon>Actinomycetes</taxon>
        <taxon>Propionibacteriales</taxon>
        <taxon>Nocardioidaceae</taxon>
        <taxon>Friedmanniella</taxon>
    </lineage>
</organism>
<feature type="compositionally biased region" description="Low complexity" evidence="1">
    <location>
        <begin position="221"/>
        <end position="230"/>
    </location>
</feature>